<proteinExistence type="predicted"/>
<dbReference type="EMBL" id="LR797186">
    <property type="protein sequence ID" value="CAB4192376.1"/>
    <property type="molecule type" value="Genomic_DNA"/>
</dbReference>
<dbReference type="EMBL" id="LR796909">
    <property type="protein sequence ID" value="CAB4174084.1"/>
    <property type="molecule type" value="Genomic_DNA"/>
</dbReference>
<evidence type="ECO:0000313" key="2">
    <source>
        <dbReference type="EMBL" id="CAB4186025.1"/>
    </source>
</evidence>
<reference evidence="4" key="1">
    <citation type="submission" date="2020-05" db="EMBL/GenBank/DDBJ databases">
        <authorList>
            <person name="Chiriac C."/>
            <person name="Salcher M."/>
            <person name="Ghai R."/>
            <person name="Kavagutti S V."/>
        </authorList>
    </citation>
    <scope>NUCLEOTIDE SEQUENCE</scope>
</reference>
<evidence type="ECO:0000313" key="1">
    <source>
        <dbReference type="EMBL" id="CAB4174084.1"/>
    </source>
</evidence>
<evidence type="ECO:0000313" key="4">
    <source>
        <dbReference type="EMBL" id="CAB4217174.1"/>
    </source>
</evidence>
<accession>A0A6J5SQY0</accession>
<dbReference type="EMBL" id="LR797457">
    <property type="protein sequence ID" value="CAB4217174.1"/>
    <property type="molecule type" value="Genomic_DNA"/>
</dbReference>
<dbReference type="EMBL" id="LR798427">
    <property type="protein sequence ID" value="CAB5231059.1"/>
    <property type="molecule type" value="Genomic_DNA"/>
</dbReference>
<sequence>MTAWVEESYDVSLNRTLKAMRKFAPDLSRQMNKKINVQLKIISEDAKTLMPDSAPPSGWGEAGTGEWGTRLRFIPANAKNQIKPTRSRGKKTYSGFVNRYGIINPDAAGAVYELAGRANGKGRGRGKSINPKAGEDFIKGMNKHAETETPLKGSGRALYKAVERNNGAVILAIRSAINSAIKEFDSGISIGGK</sequence>
<dbReference type="EMBL" id="LR797092">
    <property type="protein sequence ID" value="CAB4186025.1"/>
    <property type="molecule type" value="Genomic_DNA"/>
</dbReference>
<protein>
    <submittedName>
        <fullName evidence="4">Uncharacterized protein</fullName>
    </submittedName>
</protein>
<name>A0A6J5SQY0_9CAUD</name>
<evidence type="ECO:0000313" key="5">
    <source>
        <dbReference type="EMBL" id="CAB5231059.1"/>
    </source>
</evidence>
<gene>
    <name evidence="2" type="ORF">UFOVP1133_6</name>
    <name evidence="3" type="ORF">UFOVP1249_19</name>
    <name evidence="4" type="ORF">UFOVP1494_15</name>
    <name evidence="5" type="ORF">UFOVP1583_19</name>
    <name evidence="1" type="ORF">UFOVP968_22</name>
</gene>
<organism evidence="4">
    <name type="scientific">uncultured Caudovirales phage</name>
    <dbReference type="NCBI Taxonomy" id="2100421"/>
    <lineage>
        <taxon>Viruses</taxon>
        <taxon>Duplodnaviria</taxon>
        <taxon>Heunggongvirae</taxon>
        <taxon>Uroviricota</taxon>
        <taxon>Caudoviricetes</taxon>
        <taxon>Peduoviridae</taxon>
        <taxon>Maltschvirus</taxon>
        <taxon>Maltschvirus maltsch</taxon>
    </lineage>
</organism>
<evidence type="ECO:0000313" key="3">
    <source>
        <dbReference type="EMBL" id="CAB4192376.1"/>
    </source>
</evidence>